<dbReference type="PANTHER" id="PTHR11675">
    <property type="entry name" value="N-ACETYLGALACTOSAMINYLTRANSFERASE"/>
    <property type="match status" value="1"/>
</dbReference>
<dbReference type="UniPathway" id="UPA00378"/>
<evidence type="ECO:0000256" key="2">
    <source>
        <dbReference type="ARBA" id="ARBA00004323"/>
    </source>
</evidence>
<dbReference type="Pfam" id="PF00652">
    <property type="entry name" value="Ricin_B_lectin"/>
    <property type="match status" value="1"/>
</dbReference>
<keyword evidence="6 18" id="KW-0328">Glycosyltransferase</keyword>
<evidence type="ECO:0000256" key="15">
    <source>
        <dbReference type="ARBA" id="ARBA00023157"/>
    </source>
</evidence>
<evidence type="ECO:0000256" key="18">
    <source>
        <dbReference type="RuleBase" id="RU361242"/>
    </source>
</evidence>
<dbReference type="GO" id="GO:0004653">
    <property type="term" value="F:polypeptide N-acetylgalactosaminyltransferase activity"/>
    <property type="evidence" value="ECO:0007669"/>
    <property type="project" value="TreeGrafter"/>
</dbReference>
<keyword evidence="15 18" id="KW-1015">Disulfide bond</keyword>
<keyword evidence="16" id="KW-0325">Glycoprotein</keyword>
<evidence type="ECO:0000256" key="1">
    <source>
        <dbReference type="ARBA" id="ARBA00001936"/>
    </source>
</evidence>
<dbReference type="InterPro" id="IPR029044">
    <property type="entry name" value="Nucleotide-diphossugar_trans"/>
</dbReference>
<reference evidence="21" key="2">
    <citation type="submission" date="2025-09" db="UniProtKB">
        <authorList>
            <consortium name="Ensembl"/>
        </authorList>
    </citation>
    <scope>IDENTIFICATION</scope>
</reference>
<comment type="cofactor">
    <cofactor evidence="1 18">
        <name>Mn(2+)</name>
        <dbReference type="ChEBI" id="CHEBI:29035"/>
    </cofactor>
</comment>
<comment type="similarity">
    <text evidence="4 18">Belongs to the glycosyltransferase 2 family. GalNAc-T subfamily.</text>
</comment>
<dbReference type="InterPro" id="IPR001173">
    <property type="entry name" value="Glyco_trans_2-like"/>
</dbReference>
<evidence type="ECO:0000256" key="3">
    <source>
        <dbReference type="ARBA" id="ARBA00004922"/>
    </source>
</evidence>
<keyword evidence="8" id="KW-0812">Transmembrane</keyword>
<dbReference type="PANTHER" id="PTHR11675:SF50">
    <property type="entry name" value="POLYPEPTIDE N-ACETYLGALACTOSAMINYLTRANSFERASE 8-RELATED"/>
    <property type="match status" value="1"/>
</dbReference>
<evidence type="ECO:0000256" key="17">
    <source>
        <dbReference type="ARBA" id="ARBA00023211"/>
    </source>
</evidence>
<dbReference type="GO" id="GO:0006493">
    <property type="term" value="P:protein O-linked glycosylation"/>
    <property type="evidence" value="ECO:0007669"/>
    <property type="project" value="TreeGrafter"/>
</dbReference>
<protein>
    <recommendedName>
        <fullName evidence="5 18">Polypeptide N-acetylgalactosaminyltransferase</fullName>
        <ecNumber evidence="18">2.4.1.-</ecNumber>
    </recommendedName>
    <alternativeName>
        <fullName evidence="18">Protein-UDP acetylgalactosaminyltransferase</fullName>
    </alternativeName>
</protein>
<dbReference type="CDD" id="cd02510">
    <property type="entry name" value="pp-GalNAc-T"/>
    <property type="match status" value="1"/>
</dbReference>
<keyword evidence="22" id="KW-1185">Reference proteome</keyword>
<dbReference type="SUPFAM" id="SSF50370">
    <property type="entry name" value="Ricin B-like lectins"/>
    <property type="match status" value="1"/>
</dbReference>
<evidence type="ECO:0000256" key="9">
    <source>
        <dbReference type="ARBA" id="ARBA00022723"/>
    </source>
</evidence>
<dbReference type="Proteomes" id="UP000261360">
    <property type="component" value="Unplaced"/>
</dbReference>
<accession>A0A3B4XZP6</accession>
<feature type="domain" description="Ricin B lectin" evidence="20">
    <location>
        <begin position="497"/>
        <end position="610"/>
    </location>
</feature>
<evidence type="ECO:0000313" key="22">
    <source>
        <dbReference type="Proteomes" id="UP000261360"/>
    </source>
</evidence>
<evidence type="ECO:0000256" key="13">
    <source>
        <dbReference type="ARBA" id="ARBA00023034"/>
    </source>
</evidence>
<evidence type="ECO:0000256" key="5">
    <source>
        <dbReference type="ARBA" id="ARBA00012644"/>
    </source>
</evidence>
<dbReference type="InterPro" id="IPR045885">
    <property type="entry name" value="GalNAc-T"/>
</dbReference>
<evidence type="ECO:0000259" key="20">
    <source>
        <dbReference type="Pfam" id="PF00652"/>
    </source>
</evidence>
<dbReference type="InterPro" id="IPR000772">
    <property type="entry name" value="Ricin_B_lectin"/>
</dbReference>
<evidence type="ECO:0000256" key="11">
    <source>
        <dbReference type="ARBA" id="ARBA00022968"/>
    </source>
</evidence>
<evidence type="ECO:0000256" key="14">
    <source>
        <dbReference type="ARBA" id="ARBA00023136"/>
    </source>
</evidence>
<dbReference type="AlphaFoldDB" id="A0A3B4XZP6"/>
<evidence type="ECO:0000256" key="10">
    <source>
        <dbReference type="ARBA" id="ARBA00022734"/>
    </source>
</evidence>
<keyword evidence="13 18" id="KW-0333">Golgi apparatus</keyword>
<dbReference type="GO" id="GO:0000139">
    <property type="term" value="C:Golgi membrane"/>
    <property type="evidence" value="ECO:0007669"/>
    <property type="project" value="UniProtKB-SubCell"/>
</dbReference>
<dbReference type="FunFam" id="3.90.550.10:FF:000192">
    <property type="entry name" value="Polypeptide N-acetylgalactosaminyltransferase 9"/>
    <property type="match status" value="1"/>
</dbReference>
<evidence type="ECO:0000256" key="6">
    <source>
        <dbReference type="ARBA" id="ARBA00022676"/>
    </source>
</evidence>
<feature type="domain" description="Glycosyltransferase 2-like" evidence="19">
    <location>
        <begin position="180"/>
        <end position="316"/>
    </location>
</feature>
<evidence type="ECO:0000256" key="4">
    <source>
        <dbReference type="ARBA" id="ARBA00005680"/>
    </source>
</evidence>
<dbReference type="GeneTree" id="ENSGT00940000160161"/>
<dbReference type="GO" id="GO:0046872">
    <property type="term" value="F:metal ion binding"/>
    <property type="evidence" value="ECO:0007669"/>
    <property type="project" value="UniProtKB-KW"/>
</dbReference>
<keyword evidence="12" id="KW-1133">Transmembrane helix</keyword>
<evidence type="ECO:0000313" key="21">
    <source>
        <dbReference type="Ensembl" id="ENSSLDP00000022477.1"/>
    </source>
</evidence>
<dbReference type="PROSITE" id="PS50231">
    <property type="entry name" value="RICIN_B_LECTIN"/>
    <property type="match status" value="1"/>
</dbReference>
<dbReference type="SUPFAM" id="SSF53448">
    <property type="entry name" value="Nucleotide-diphospho-sugar transferases"/>
    <property type="match status" value="1"/>
</dbReference>
<keyword evidence="7 18" id="KW-0808">Transferase</keyword>
<keyword evidence="14" id="KW-0472">Membrane</keyword>
<keyword evidence="10 18" id="KW-0430">Lectin</keyword>
<dbReference type="STRING" id="1841481.ENSSLDP00000022477"/>
<dbReference type="InterPro" id="IPR035992">
    <property type="entry name" value="Ricin_B-like_lectins"/>
</dbReference>
<dbReference type="Pfam" id="PF00535">
    <property type="entry name" value="Glycos_transf_2"/>
    <property type="match status" value="1"/>
</dbReference>
<keyword evidence="11" id="KW-0735">Signal-anchor</keyword>
<proteinExistence type="inferred from homology"/>
<name>A0A3B4XZP6_SERLL</name>
<dbReference type="GO" id="GO:0030246">
    <property type="term" value="F:carbohydrate binding"/>
    <property type="evidence" value="ECO:0007669"/>
    <property type="project" value="UniProtKB-KW"/>
</dbReference>
<comment type="subcellular location">
    <subcellularLocation>
        <location evidence="2 18">Golgi apparatus membrane</location>
        <topology evidence="2 18">Single-pass type II membrane protein</topology>
    </subcellularLocation>
</comment>
<dbReference type="Gene3D" id="2.80.10.50">
    <property type="match status" value="1"/>
</dbReference>
<comment type="pathway">
    <text evidence="3 18">Protein modification; protein glycosylation.</text>
</comment>
<keyword evidence="9" id="KW-0479">Metal-binding</keyword>
<evidence type="ECO:0000259" key="19">
    <source>
        <dbReference type="Pfam" id="PF00535"/>
    </source>
</evidence>
<dbReference type="Ensembl" id="ENSSLDT00000023204.1">
    <property type="protein sequence ID" value="ENSSLDP00000022477.1"/>
    <property type="gene ID" value="ENSSLDG00000017417.1"/>
</dbReference>
<dbReference type="EC" id="2.4.1.-" evidence="18"/>
<evidence type="ECO:0000256" key="8">
    <source>
        <dbReference type="ARBA" id="ARBA00022692"/>
    </source>
</evidence>
<evidence type="ECO:0000256" key="16">
    <source>
        <dbReference type="ARBA" id="ARBA00023180"/>
    </source>
</evidence>
<reference evidence="21" key="1">
    <citation type="submission" date="2025-08" db="UniProtKB">
        <authorList>
            <consortium name="Ensembl"/>
        </authorList>
    </citation>
    <scope>IDENTIFICATION</scope>
</reference>
<dbReference type="Gene3D" id="3.90.550.10">
    <property type="entry name" value="Spore Coat Polysaccharide Biosynthesis Protein SpsA, Chain A"/>
    <property type="match status" value="1"/>
</dbReference>
<evidence type="ECO:0000256" key="7">
    <source>
        <dbReference type="ARBA" id="ARBA00022679"/>
    </source>
</evidence>
<organism evidence="21 22">
    <name type="scientific">Seriola lalandi dorsalis</name>
    <dbReference type="NCBI Taxonomy" id="1841481"/>
    <lineage>
        <taxon>Eukaryota</taxon>
        <taxon>Metazoa</taxon>
        <taxon>Chordata</taxon>
        <taxon>Craniata</taxon>
        <taxon>Vertebrata</taxon>
        <taxon>Euteleostomi</taxon>
        <taxon>Actinopterygii</taxon>
        <taxon>Neopterygii</taxon>
        <taxon>Teleostei</taxon>
        <taxon>Neoteleostei</taxon>
        <taxon>Acanthomorphata</taxon>
        <taxon>Carangaria</taxon>
        <taxon>Carangiformes</taxon>
        <taxon>Carangidae</taxon>
        <taxon>Seriola</taxon>
    </lineage>
</organism>
<evidence type="ECO:0000256" key="12">
    <source>
        <dbReference type="ARBA" id="ARBA00022989"/>
    </source>
</evidence>
<keyword evidence="17 18" id="KW-0464">Manganese</keyword>
<sequence length="632" mass="72488">MHRSTMVRSGWIKGLLLAFAVASALLYLGSIKREVHTHSERLQRAHQNDSIRGQGMLKRMDRMEDDINRLRESRIIKPYCFLSTVNLMNKIEKKEPAAPQNAKAKKERKVVRKLFPNSALFTRWGDELSEEEQKEAEKLFQRYGYNAFLSDRLPLNREIPDTRPSRCAERKYPEDLPTVSVVLIYLDEALSIIKRAIRSIIDKTPARLLKEIILVDDHSSNEDLMEKLDEYITLIHEERPGLVKKVRHSQQLGLTQARLSGWETAVGDVVAILDAHIEVHVQWAEPLLSRIKEDRTVILTPVFDKVNYDDLRLIPYIPAADAFDWALWCMYESFRPEWYSLKDESQPGKSPSIMGILVADRKFFGEIGSLDGGMKIYGGENVELGIRVWLCGGSIEVIPCSKIAHIERATKPYLPDLSVMVKRNALRVAEVWLDEYKYNVNIAWNLPLKNHGIDIGDVSERKKLREKLNCKPFKWYLDNVYPLLDPLHDVLGYGAVKLCIDQGPVPGNTPIIYACHYFSPQVCSQVHCIGQLYIGGIKSHKYNSNRCLVDPGSGVYPGLYECKVAQQKKFHMLWDFKQDGPIQNRETKRCLEVAMGEDNNYKLVVQQCSGQGWKIQNLIKDRLVGKSQKTRL</sequence>
<dbReference type="FunFam" id="2.80.10.50:FF:000017">
    <property type="entry name" value="Polypeptide N-acetylgalactosaminyltransferase"/>
    <property type="match status" value="1"/>
</dbReference>